<reference evidence="3" key="1">
    <citation type="submission" date="2018-09" db="EMBL/GenBank/DDBJ databases">
        <authorList>
            <person name="Livingstone P.G."/>
            <person name="Whitworth D.E."/>
        </authorList>
    </citation>
    <scope>NUCLEOTIDE SEQUENCE [LARGE SCALE GENOMIC DNA]</scope>
    <source>
        <strain evidence="3">CA040B</strain>
    </source>
</reference>
<keyword evidence="3" id="KW-1185">Reference proteome</keyword>
<keyword evidence="1" id="KW-1133">Transmembrane helix</keyword>
<proteinExistence type="predicted"/>
<evidence type="ECO:0000313" key="3">
    <source>
        <dbReference type="Proteomes" id="UP000273405"/>
    </source>
</evidence>
<keyword evidence="1" id="KW-0472">Membrane</keyword>
<dbReference type="RefSeq" id="WP_120624616.1">
    <property type="nucleotide sequence ID" value="NZ_RAWG01000034.1"/>
</dbReference>
<dbReference type="AlphaFoldDB" id="A0A3A8P1A9"/>
<evidence type="ECO:0000313" key="2">
    <source>
        <dbReference type="EMBL" id="RKH45534.1"/>
    </source>
</evidence>
<gene>
    <name evidence="2" type="ORF">D7X12_07735</name>
</gene>
<comment type="caution">
    <text evidence="2">The sequence shown here is derived from an EMBL/GenBank/DDBJ whole genome shotgun (WGS) entry which is preliminary data.</text>
</comment>
<organism evidence="2 3">
    <name type="scientific">Corallococcus sicarius</name>
    <dbReference type="NCBI Taxonomy" id="2316726"/>
    <lineage>
        <taxon>Bacteria</taxon>
        <taxon>Pseudomonadati</taxon>
        <taxon>Myxococcota</taxon>
        <taxon>Myxococcia</taxon>
        <taxon>Myxococcales</taxon>
        <taxon>Cystobacterineae</taxon>
        <taxon>Myxococcaceae</taxon>
        <taxon>Corallococcus</taxon>
    </lineage>
</organism>
<feature type="transmembrane region" description="Helical" evidence="1">
    <location>
        <begin position="36"/>
        <end position="61"/>
    </location>
</feature>
<sequence>MTHEPPRPPPPLPARLPLVEDPEHPGLFVVRRIGTLTLLLVAGLCVAMLLAGSLVQLTVLVPGEDPPRRESVSLGTYVFRQFGHGRPPGPGGAP</sequence>
<dbReference type="OrthoDB" id="5519764at2"/>
<dbReference type="EMBL" id="RAWG01000034">
    <property type="protein sequence ID" value="RKH45534.1"/>
    <property type="molecule type" value="Genomic_DNA"/>
</dbReference>
<protein>
    <submittedName>
        <fullName evidence="2">Uncharacterized protein</fullName>
    </submittedName>
</protein>
<accession>A0A3A8P1A9</accession>
<keyword evidence="1" id="KW-0812">Transmembrane</keyword>
<evidence type="ECO:0000256" key="1">
    <source>
        <dbReference type="SAM" id="Phobius"/>
    </source>
</evidence>
<name>A0A3A8P1A9_9BACT</name>
<dbReference type="Proteomes" id="UP000273405">
    <property type="component" value="Unassembled WGS sequence"/>
</dbReference>